<dbReference type="NCBIfam" id="TIGR04324">
    <property type="entry name" value="SpoChoClust_2"/>
    <property type="match status" value="1"/>
</dbReference>
<evidence type="ECO:0000313" key="1">
    <source>
        <dbReference type="EMBL" id="OUR93631.1"/>
    </source>
</evidence>
<dbReference type="Proteomes" id="UP000196531">
    <property type="component" value="Unassembled WGS sequence"/>
</dbReference>
<evidence type="ECO:0000313" key="2">
    <source>
        <dbReference type="Proteomes" id="UP000196531"/>
    </source>
</evidence>
<proteinExistence type="predicted"/>
<protein>
    <recommendedName>
        <fullName evidence="3">Phytanoyl-CoA dioxygenase</fullName>
    </recommendedName>
</protein>
<organism evidence="1 2">
    <name type="scientific">Halobacteriovorax marinus</name>
    <dbReference type="NCBI Taxonomy" id="97084"/>
    <lineage>
        <taxon>Bacteria</taxon>
        <taxon>Pseudomonadati</taxon>
        <taxon>Bdellovibrionota</taxon>
        <taxon>Bacteriovoracia</taxon>
        <taxon>Bacteriovoracales</taxon>
        <taxon>Halobacteriovoraceae</taxon>
        <taxon>Halobacteriovorax</taxon>
    </lineage>
</organism>
<dbReference type="SUPFAM" id="SSF51197">
    <property type="entry name" value="Clavaminate synthase-like"/>
    <property type="match status" value="1"/>
</dbReference>
<name>A0A1Y5F2H8_9BACT</name>
<dbReference type="EMBL" id="MAAO01000015">
    <property type="protein sequence ID" value="OUR93631.1"/>
    <property type="molecule type" value="Genomic_DNA"/>
</dbReference>
<sequence length="241" mass="27823">MDNFIDHYTRNGFAKVSFKEIDSLKLKMSKILGFSDFDNIHELVTPSEINDLRLKIISGLSNKEVKDHIYSSLDDELNALIGSEIAIQKNINVNIQIPGCDQSLIPFHSDVLCGNSPYEVVVWIPFVNVYDTKSFFVYDLETSALIKEDIRANVSRSELEKKYLKKKKFIELKVGEALVFSPFLMHGNQVNEHSETRLSLNIRFKNYFSPYHDKKLLSYFEAYKLGTQTRLALNYEASYEL</sequence>
<accession>A0A1Y5F2H8</accession>
<dbReference type="AlphaFoldDB" id="A0A1Y5F2H8"/>
<dbReference type="InterPro" id="IPR027611">
    <property type="entry name" value="SpoChClust_oxygenase"/>
</dbReference>
<evidence type="ECO:0008006" key="3">
    <source>
        <dbReference type="Google" id="ProtNLM"/>
    </source>
</evidence>
<reference evidence="2" key="1">
    <citation type="journal article" date="2017" name="Proc. Natl. Acad. Sci. U.S.A.">
        <title>Simulation of Deepwater Horizon oil plume reveals substrate specialization within a complex community of hydrocarbon-degraders.</title>
        <authorList>
            <person name="Hu P."/>
            <person name="Dubinsky E.A."/>
            <person name="Probst A.J."/>
            <person name="Wang J."/>
            <person name="Sieber C.M.K."/>
            <person name="Tom L.M."/>
            <person name="Gardinali P."/>
            <person name="Banfield J.F."/>
            <person name="Atlas R.M."/>
            <person name="Andersen G.L."/>
        </authorList>
    </citation>
    <scope>NUCLEOTIDE SEQUENCE [LARGE SCALE GENOMIC DNA]</scope>
</reference>
<dbReference type="Gene3D" id="2.60.120.620">
    <property type="entry name" value="q2cbj1_9rhob like domain"/>
    <property type="match status" value="1"/>
</dbReference>
<gene>
    <name evidence="1" type="ORF">A9Q84_19375</name>
</gene>
<comment type="caution">
    <text evidence="1">The sequence shown here is derived from an EMBL/GenBank/DDBJ whole genome shotgun (WGS) entry which is preliminary data.</text>
</comment>